<dbReference type="PANTHER" id="PTHR36307">
    <property type="entry name" value="FLAGELLA BASAL BODY P-RING FORMATION PROTEIN FLGA"/>
    <property type="match status" value="1"/>
</dbReference>
<feature type="domain" description="Flagella basal body P-ring formation protein FlgA SAF" evidence="2">
    <location>
        <begin position="36"/>
        <end position="153"/>
    </location>
</feature>
<keyword evidence="1" id="KW-0732">Signal</keyword>
<protein>
    <recommendedName>
        <fullName evidence="1">Flagella basal body P-ring formation protein FlgA</fullName>
    </recommendedName>
</protein>
<dbReference type="GO" id="GO:0044780">
    <property type="term" value="P:bacterial-type flagellum assembly"/>
    <property type="evidence" value="ECO:0007669"/>
    <property type="project" value="InterPro"/>
</dbReference>
<dbReference type="Gene3D" id="2.30.30.760">
    <property type="match status" value="1"/>
</dbReference>
<dbReference type="RefSeq" id="WP_115492616.1">
    <property type="nucleotide sequence ID" value="NZ_JACHWW010000001.1"/>
</dbReference>
<dbReference type="GO" id="GO:0042597">
    <property type="term" value="C:periplasmic space"/>
    <property type="evidence" value="ECO:0007669"/>
    <property type="project" value="UniProtKB-SubCell"/>
</dbReference>
<comment type="similarity">
    <text evidence="1">Belongs to the FlgA family.</text>
</comment>
<keyword evidence="3" id="KW-0969">Cilium</keyword>
<accession>A0A395LMX7</accession>
<keyword evidence="3" id="KW-0282">Flagellum</keyword>
<name>A0A395LMX7_9SPHN</name>
<keyword evidence="1" id="KW-1005">Bacterial flagellum biogenesis</keyword>
<gene>
    <name evidence="3" type="primary">flgA</name>
    <name evidence="3" type="ORF">DL238_12795</name>
</gene>
<feature type="signal peptide" evidence="1">
    <location>
        <begin position="1"/>
        <end position="25"/>
    </location>
</feature>
<evidence type="ECO:0000256" key="1">
    <source>
        <dbReference type="RuleBase" id="RU362063"/>
    </source>
</evidence>
<evidence type="ECO:0000259" key="2">
    <source>
        <dbReference type="Pfam" id="PF13144"/>
    </source>
</evidence>
<keyword evidence="1" id="KW-0574">Periplasm</keyword>
<dbReference type="Proteomes" id="UP000254101">
    <property type="component" value="Unassembled WGS sequence"/>
</dbReference>
<evidence type="ECO:0000313" key="3">
    <source>
        <dbReference type="EMBL" id="RDS78393.1"/>
    </source>
</evidence>
<keyword evidence="3" id="KW-0966">Cell projection</keyword>
<dbReference type="CDD" id="cd11614">
    <property type="entry name" value="SAF_CpaB_FlgA_like"/>
    <property type="match status" value="1"/>
</dbReference>
<dbReference type="Gene3D" id="3.90.1210.10">
    <property type="entry name" value="Antifreeze-like/N-acetylneuraminic acid synthase C-terminal domain"/>
    <property type="match status" value="1"/>
</dbReference>
<organism evidence="3 4">
    <name type="scientific">Alteriqipengyuania lutimaris</name>
    <dbReference type="NCBI Taxonomy" id="1538146"/>
    <lineage>
        <taxon>Bacteria</taxon>
        <taxon>Pseudomonadati</taxon>
        <taxon>Pseudomonadota</taxon>
        <taxon>Alphaproteobacteria</taxon>
        <taxon>Sphingomonadales</taxon>
        <taxon>Erythrobacteraceae</taxon>
        <taxon>Alteriqipengyuania</taxon>
    </lineage>
</organism>
<feature type="chain" id="PRO_5017099146" description="Flagella basal body P-ring formation protein FlgA" evidence="1">
    <location>
        <begin position="26"/>
        <end position="156"/>
    </location>
</feature>
<comment type="subcellular location">
    <subcellularLocation>
        <location evidence="1">Periplasm</location>
    </subcellularLocation>
</comment>
<keyword evidence="4" id="KW-1185">Reference proteome</keyword>
<comment type="caution">
    <text evidence="3">The sequence shown here is derived from an EMBL/GenBank/DDBJ whole genome shotgun (WGS) entry which is preliminary data.</text>
</comment>
<dbReference type="AlphaFoldDB" id="A0A395LMX7"/>
<dbReference type="OrthoDB" id="7619725at2"/>
<comment type="function">
    <text evidence="1">Involved in the assembly process of the P-ring formation. It may associate with FlgF on the rod constituting a structure essential for the P-ring assembly or may act as a modulator protein for the P-ring assembly.</text>
</comment>
<reference evidence="3 4" key="1">
    <citation type="submission" date="2018-07" db="EMBL/GenBank/DDBJ databases">
        <title>Erythrobacter nanhaiensis sp. nov., a novel member of the genus Erythrobacter isolated from the South China Sea.</title>
        <authorList>
            <person name="Chen X."/>
            <person name="Liu J."/>
        </authorList>
    </citation>
    <scope>NUCLEOTIDE SEQUENCE [LARGE SCALE GENOMIC DNA]</scope>
    <source>
        <strain evidence="3 4">S-5</strain>
    </source>
</reference>
<dbReference type="EMBL" id="QRBB01000001">
    <property type="protein sequence ID" value="RDS78393.1"/>
    <property type="molecule type" value="Genomic_DNA"/>
</dbReference>
<evidence type="ECO:0000313" key="4">
    <source>
        <dbReference type="Proteomes" id="UP000254101"/>
    </source>
</evidence>
<dbReference type="InterPro" id="IPR017585">
    <property type="entry name" value="SAF_FlgA"/>
</dbReference>
<sequence>MTRRAFSRLALFAGLVLAPCGPAFAQAAGEGVMADVLVRQIQRGDLLTERDFAPEEVSAGQARGAVSAEQAAGLEAARTLRSGSPVRARDLAEPRLVRRGQPVTIILRSGALSISATGRALADGALGDPVRVFSEATNQTLDGVVESSGRVRISAG</sequence>
<dbReference type="Pfam" id="PF13144">
    <property type="entry name" value="ChapFlgA"/>
    <property type="match status" value="1"/>
</dbReference>
<dbReference type="NCBIfam" id="TIGR03170">
    <property type="entry name" value="flgA_cterm"/>
    <property type="match status" value="1"/>
</dbReference>
<dbReference type="PANTHER" id="PTHR36307:SF1">
    <property type="entry name" value="FLAGELLA BASAL BODY P-RING FORMATION PROTEIN FLGA"/>
    <property type="match status" value="1"/>
</dbReference>
<proteinExistence type="inferred from homology"/>
<dbReference type="InterPro" id="IPR039246">
    <property type="entry name" value="Flagellar_FlgA"/>
</dbReference>